<evidence type="ECO:0000313" key="2">
    <source>
        <dbReference type="Proteomes" id="UP000617555"/>
    </source>
</evidence>
<protein>
    <recommendedName>
        <fullName evidence="3">HDOD domain-containing protein</fullName>
    </recommendedName>
</protein>
<evidence type="ECO:0000313" key="1">
    <source>
        <dbReference type="EMBL" id="GGB52192.1"/>
    </source>
</evidence>
<dbReference type="EMBL" id="BMII01000007">
    <property type="protein sequence ID" value="GGB52192.1"/>
    <property type="molecule type" value="Genomic_DNA"/>
</dbReference>
<name>A0ABQ1IVK9_9GAMM</name>
<reference evidence="2" key="1">
    <citation type="journal article" date="2019" name="Int. J. Syst. Evol. Microbiol.">
        <title>The Global Catalogue of Microorganisms (GCM) 10K type strain sequencing project: providing services to taxonomists for standard genome sequencing and annotation.</title>
        <authorList>
            <consortium name="The Broad Institute Genomics Platform"/>
            <consortium name="The Broad Institute Genome Sequencing Center for Infectious Disease"/>
            <person name="Wu L."/>
            <person name="Ma J."/>
        </authorList>
    </citation>
    <scope>NUCLEOTIDE SEQUENCE [LARGE SCALE GENOMIC DNA]</scope>
    <source>
        <strain evidence="2">CGMCC 1.15339</strain>
    </source>
</reference>
<proteinExistence type="predicted"/>
<dbReference type="RefSeq" id="WP_188737771.1">
    <property type="nucleotide sequence ID" value="NZ_JAKILS010000118.1"/>
</dbReference>
<comment type="caution">
    <text evidence="1">The sequence shown here is derived from an EMBL/GenBank/DDBJ whole genome shotgun (WGS) entry which is preliminary data.</text>
</comment>
<gene>
    <name evidence="1" type="ORF">GCM10011607_10850</name>
</gene>
<organism evidence="1 2">
    <name type="scientific">Shewanella inventionis</name>
    <dbReference type="NCBI Taxonomy" id="1738770"/>
    <lineage>
        <taxon>Bacteria</taxon>
        <taxon>Pseudomonadati</taxon>
        <taxon>Pseudomonadota</taxon>
        <taxon>Gammaproteobacteria</taxon>
        <taxon>Alteromonadales</taxon>
        <taxon>Shewanellaceae</taxon>
        <taxon>Shewanella</taxon>
    </lineage>
</organism>
<keyword evidence="2" id="KW-1185">Reference proteome</keyword>
<dbReference type="Proteomes" id="UP000617555">
    <property type="component" value="Unassembled WGS sequence"/>
</dbReference>
<accession>A0ABQ1IVK9</accession>
<evidence type="ECO:0008006" key="3">
    <source>
        <dbReference type="Google" id="ProtNLM"/>
    </source>
</evidence>
<sequence>MRRTLSKYDRYKGGLQTDSFADAISGLSSLESLICPSNIDWFWELKKIKYDRLKKLSRSQAILIIKNAQFIPSLSMLKVLLIALGIIDEKASLTFQDLIGTNGCDFKPLIKAEPQRYLAAIQNQIEWVEPKGSCIEVCKYIDTVEVCTIIAKATMQRFSFNEIEGRCLAAFIDENLLLPEWLEIKAALRCFNDTSPTTSSPDKDALLESIEGKQKLVVFIDRNITELCESIAPPAGGKDYEELIRFLYSNETLDQTFEKIIQVFPPSLALIPTIMSALDGDCKRWNLIVENASLELSNNVLEALVSVSTNTAFHYIKKRWPDSKNLLLDTDEHPISTDLIYLVLSERAFHIQDRLDIYCLDEDLDFSSKSKIAAAIISDVLSANMQPPALDSSIIEASLPLLGTLQRRELSLHFIENQESFAKICDILEKIKLEEFTGMRKGNIQLKLPDNDYGERVMSKFQQLAFIKNAKRDHGQLKAYLRPSVCV</sequence>